<comment type="caution">
    <text evidence="1">The sequence shown here is derived from an EMBL/GenBank/DDBJ whole genome shotgun (WGS) entry which is preliminary data.</text>
</comment>
<accession>A0A401TTR0</accession>
<evidence type="ECO:0000313" key="2">
    <source>
        <dbReference type="Proteomes" id="UP000287033"/>
    </source>
</evidence>
<evidence type="ECO:0000313" key="1">
    <source>
        <dbReference type="EMBL" id="GCC46017.1"/>
    </source>
</evidence>
<organism evidence="1 2">
    <name type="scientific">Chiloscyllium punctatum</name>
    <name type="common">Brownbanded bambooshark</name>
    <name type="synonym">Hemiscyllium punctatum</name>
    <dbReference type="NCBI Taxonomy" id="137246"/>
    <lineage>
        <taxon>Eukaryota</taxon>
        <taxon>Metazoa</taxon>
        <taxon>Chordata</taxon>
        <taxon>Craniata</taxon>
        <taxon>Vertebrata</taxon>
        <taxon>Chondrichthyes</taxon>
        <taxon>Elasmobranchii</taxon>
        <taxon>Galeomorphii</taxon>
        <taxon>Galeoidea</taxon>
        <taxon>Orectolobiformes</taxon>
        <taxon>Hemiscylliidae</taxon>
        <taxon>Chiloscyllium</taxon>
    </lineage>
</organism>
<reference evidence="1 2" key="1">
    <citation type="journal article" date="2018" name="Nat. Ecol. Evol.">
        <title>Shark genomes provide insights into elasmobranch evolution and the origin of vertebrates.</title>
        <authorList>
            <person name="Hara Y"/>
            <person name="Yamaguchi K"/>
            <person name="Onimaru K"/>
            <person name="Kadota M"/>
            <person name="Koyanagi M"/>
            <person name="Keeley SD"/>
            <person name="Tatsumi K"/>
            <person name="Tanaka K"/>
            <person name="Motone F"/>
            <person name="Kageyama Y"/>
            <person name="Nozu R"/>
            <person name="Adachi N"/>
            <person name="Nishimura O"/>
            <person name="Nakagawa R"/>
            <person name="Tanegashima C"/>
            <person name="Kiyatake I"/>
            <person name="Matsumoto R"/>
            <person name="Murakumo K"/>
            <person name="Nishida K"/>
            <person name="Terakita A"/>
            <person name="Kuratani S"/>
            <person name="Sato K"/>
            <person name="Hyodo S Kuraku.S."/>
        </authorList>
    </citation>
    <scope>NUCLEOTIDE SEQUENCE [LARGE SCALE GENOMIC DNA]</scope>
</reference>
<dbReference type="EMBL" id="BEZZ01179753">
    <property type="protein sequence ID" value="GCC46017.1"/>
    <property type="molecule type" value="Genomic_DNA"/>
</dbReference>
<gene>
    <name evidence="1" type="ORF">chiPu_0030299</name>
</gene>
<proteinExistence type="predicted"/>
<sequence>MKYLSTLGPSAKLRLYHEPAALRGDGLRQFDRRAALGPALGADHEFDAAERRQARLRHRLQSVRDEALGLRRDAEAGERCGAQAAQAAAGADDAPGPSGPFHRLQHHAAADARRRVEDQRQRLFRIEPHPGRAGPHQAVLPHQLSERVAGPALAQHEVELAGIELLVQHGAQAHRQLEIDLRMTADEIAQQIRQA</sequence>
<dbReference type="AlphaFoldDB" id="A0A401TTR0"/>
<dbReference type="Proteomes" id="UP000287033">
    <property type="component" value="Unassembled WGS sequence"/>
</dbReference>
<name>A0A401TTR0_CHIPU</name>
<keyword evidence="2" id="KW-1185">Reference proteome</keyword>
<protein>
    <submittedName>
        <fullName evidence="1">Uncharacterized protein</fullName>
    </submittedName>
</protein>